<dbReference type="EMBL" id="JAADYS010000635">
    <property type="protein sequence ID" value="KAF4468282.1"/>
    <property type="molecule type" value="Genomic_DNA"/>
</dbReference>
<dbReference type="OrthoDB" id="5049228at2759"/>
<comment type="caution">
    <text evidence="2">The sequence shown here is derived from an EMBL/GenBank/DDBJ whole genome shotgun (WGS) entry which is preliminary data.</text>
</comment>
<reference evidence="2 3" key="1">
    <citation type="submission" date="2020-01" db="EMBL/GenBank/DDBJ databases">
        <title>Identification and distribution of gene clusters putatively required for synthesis of sphingolipid metabolism inhibitors in phylogenetically diverse species of the filamentous fungus Fusarium.</title>
        <authorList>
            <person name="Kim H.-S."/>
            <person name="Busman M."/>
            <person name="Brown D.W."/>
            <person name="Divon H."/>
            <person name="Uhlig S."/>
            <person name="Proctor R.H."/>
        </authorList>
    </citation>
    <scope>NUCLEOTIDE SEQUENCE [LARGE SCALE GENOMIC DNA]</scope>
    <source>
        <strain evidence="2 3">NRRL 20459</strain>
    </source>
</reference>
<sequence length="343" mass="39030">MSRLKVLEVQGPAPRLSFRMELLHDLNPDIVDGILGILPWQSFLLHVVVAGETIYMPAPSISLSTKNMVPRRPGVAYFNTTSQSICFCYGVVTESTLVNQFAQVVEQDLPKLIGLGRVVYEQNISRKVPQIVSATVTRPGDASTNVSSEQPGRVVFGDQDVLAKDWRAVKGVIDNEITRLRLPEEPDDIKRIRLGAVQSRAGDENSPFQTIVFLQGFLSTLGPHIFSRLLVVSTYPDMTMTLMVRQTREFLLETFNHFDFLADLGLTRTRDIGRLYAATLDYMTTLSEYRSLTDSMRTMIQLLYRWVHLVFPWFIKDLFQFRSPEEVRNLPKLQVYSEPVLNK</sequence>
<evidence type="ECO:0000313" key="2">
    <source>
        <dbReference type="EMBL" id="KAF4468282.1"/>
    </source>
</evidence>
<dbReference type="Gene3D" id="2.40.100.20">
    <property type="match status" value="1"/>
</dbReference>
<gene>
    <name evidence="2" type="ORF">FALBO_4820</name>
</gene>
<dbReference type="AlphaFoldDB" id="A0A8H4LHN8"/>
<evidence type="ECO:0000313" key="3">
    <source>
        <dbReference type="Proteomes" id="UP000554235"/>
    </source>
</evidence>
<dbReference type="Pfam" id="PF18631">
    <property type="entry name" value="Cucumopine_C"/>
    <property type="match status" value="1"/>
</dbReference>
<evidence type="ECO:0000259" key="1">
    <source>
        <dbReference type="Pfam" id="PF18631"/>
    </source>
</evidence>
<accession>A0A8H4LHN8</accession>
<dbReference type="InterPro" id="IPR040602">
    <property type="entry name" value="Cucumopine_C"/>
</dbReference>
<organism evidence="2 3">
    <name type="scientific">Fusarium albosuccineum</name>
    <dbReference type="NCBI Taxonomy" id="1237068"/>
    <lineage>
        <taxon>Eukaryota</taxon>
        <taxon>Fungi</taxon>
        <taxon>Dikarya</taxon>
        <taxon>Ascomycota</taxon>
        <taxon>Pezizomycotina</taxon>
        <taxon>Sordariomycetes</taxon>
        <taxon>Hypocreomycetidae</taxon>
        <taxon>Hypocreales</taxon>
        <taxon>Nectriaceae</taxon>
        <taxon>Fusarium</taxon>
        <taxon>Fusarium decemcellulare species complex</taxon>
    </lineage>
</organism>
<keyword evidence="3" id="KW-1185">Reference proteome</keyword>
<dbReference type="Proteomes" id="UP000554235">
    <property type="component" value="Unassembled WGS sequence"/>
</dbReference>
<feature type="domain" description="Cucumopine synthase C-terminal helical bundle" evidence="1">
    <location>
        <begin position="184"/>
        <end position="308"/>
    </location>
</feature>
<name>A0A8H4LHN8_9HYPO</name>
<protein>
    <submittedName>
        <fullName evidence="2">Mikimopine synthase</fullName>
    </submittedName>
</protein>
<proteinExistence type="predicted"/>